<dbReference type="EMBL" id="CP120942">
    <property type="protein sequence ID" value="WFF97267.1"/>
    <property type="molecule type" value="Genomic_DNA"/>
</dbReference>
<reference evidence="3 10" key="2">
    <citation type="submission" date="2019-12" db="EMBL/GenBank/DDBJ databases">
        <title>complete genome sequences of Aeromonas caviae str. WP2-W18-ESBL-01 isolated from wastewater treatment plant effluent.</title>
        <authorList>
            <person name="Sekizuka T."/>
            <person name="Itokawa K."/>
            <person name="Yatsu K."/>
            <person name="Inamine Y."/>
            <person name="Kuroda M."/>
        </authorList>
    </citation>
    <scope>NUCLEOTIDE SEQUENCE [LARGE SCALE GENOMIC DNA]</scope>
    <source>
        <strain evidence="3 10">WP2-W18-ESBL-01</strain>
    </source>
</reference>
<reference evidence="4" key="4">
    <citation type="submission" date="2022-09" db="EMBL/GenBank/DDBJ databases">
        <title>Intensive care unit water sources are persistently colonized with multi-drug resistant bacteria and are the site of extensive horizontal gene transfer of antibiotic resistance genes.</title>
        <authorList>
            <person name="Diorio-Toth L."/>
        </authorList>
    </citation>
    <scope>NUCLEOTIDE SEQUENCE</scope>
    <source>
        <strain evidence="4">GD03710</strain>
        <strain evidence="5">GD03796</strain>
    </source>
</reference>
<reference evidence="6" key="7">
    <citation type="submission" date="2023-11" db="EMBL/GenBank/DDBJ databases">
        <title>WGS of Aeromonas in Northern Israel.</title>
        <authorList>
            <person name="Hershko Y."/>
        </authorList>
    </citation>
    <scope>NUCLEOTIDE SEQUENCE</scope>
    <source>
        <strain evidence="6">77416</strain>
    </source>
</reference>
<organism evidence="4 11">
    <name type="scientific">Aeromonas caviae</name>
    <name type="common">Aeromonas punctata</name>
    <dbReference type="NCBI Taxonomy" id="648"/>
    <lineage>
        <taxon>Bacteria</taxon>
        <taxon>Pseudomonadati</taxon>
        <taxon>Pseudomonadota</taxon>
        <taxon>Gammaproteobacteria</taxon>
        <taxon>Aeromonadales</taxon>
        <taxon>Aeromonadaceae</taxon>
        <taxon>Aeromonas</taxon>
    </lineage>
</organism>
<dbReference type="Proteomes" id="UP001160758">
    <property type="component" value="Unassembled WGS sequence"/>
</dbReference>
<dbReference type="PROSITE" id="PS51257">
    <property type="entry name" value="PROKAR_LIPOPROTEIN"/>
    <property type="match status" value="1"/>
</dbReference>
<dbReference type="EMBL" id="JAWZVU010000148">
    <property type="protein sequence ID" value="MDX7722545.1"/>
    <property type="molecule type" value="Genomic_DNA"/>
</dbReference>
<keyword evidence="1" id="KW-0732">Signal</keyword>
<evidence type="ECO:0000313" key="5">
    <source>
        <dbReference type="EMBL" id="MDH1899413.1"/>
    </source>
</evidence>
<sequence length="150" mass="16203">MFKRTVTMMLAAGTLVLGGCASNGGAEQAAADNSDFGGKSIYLRGEMNDWMATDESKVVKVADKLYMAKGTLKKEWAPYKFKFADSGWSCGTNFGYKSPSDGVAVLGGEPVPVNPCSKYEDMKFSPEADGVYEFYLNMAGETPSVYVKKP</sequence>
<dbReference type="EMBL" id="JAOCIZ010000096">
    <property type="protein sequence ID" value="MDH1507071.1"/>
    <property type="molecule type" value="Genomic_DNA"/>
</dbReference>
<dbReference type="CDD" id="cd02861">
    <property type="entry name" value="E_set_pullulanase_like"/>
    <property type="match status" value="1"/>
</dbReference>
<dbReference type="EMBL" id="CP065937">
    <property type="protein sequence ID" value="QQA61523.1"/>
    <property type="molecule type" value="Genomic_DNA"/>
</dbReference>
<name>A0A081LR85_AERCA</name>
<dbReference type="KEGG" id="acav:VI35_16850"/>
<dbReference type="Proteomes" id="UP000266778">
    <property type="component" value="Chromosome"/>
</dbReference>
<reference evidence="2" key="1">
    <citation type="journal article" date="2019" name="J Environ">
        <title>Genetic characterization and potential molecular dissemination mechanism of tet (31) gene in Aeromonas caviae from an oxytetracycline wastewater treatment system.</title>
        <authorList>
            <person name="Shi Y."/>
            <person name="Tian Z."/>
            <person name="Leclercq S.O."/>
            <person name="Zhang H."/>
            <person name="Yang M."/>
            <person name="Zhang Y."/>
        </authorList>
    </citation>
    <scope>NUCLEOTIDE SEQUENCE</scope>
    <source>
        <strain evidence="2">T25-39</strain>
    </source>
</reference>
<evidence type="ECO:0000313" key="11">
    <source>
        <dbReference type="Proteomes" id="UP001161704"/>
    </source>
</evidence>
<dbReference type="Proteomes" id="UP001163285">
    <property type="component" value="Chromosome"/>
</dbReference>
<evidence type="ECO:0000313" key="7">
    <source>
        <dbReference type="EMBL" id="QQA61523.1"/>
    </source>
</evidence>
<dbReference type="EMBL" id="CP110176">
    <property type="protein sequence ID" value="UZC85957.1"/>
    <property type="molecule type" value="Genomic_DNA"/>
</dbReference>
<dbReference type="Proteomes" id="UP000515756">
    <property type="component" value="Chromosome"/>
</dbReference>
<evidence type="ECO:0000256" key="1">
    <source>
        <dbReference type="SAM" id="SignalP"/>
    </source>
</evidence>
<evidence type="ECO:0000313" key="8">
    <source>
        <dbReference type="EMBL" id="UZC85957.1"/>
    </source>
</evidence>
<reference evidence="9" key="5">
    <citation type="submission" date="2023-03" db="EMBL/GenBank/DDBJ databases">
        <title>Aeromonas caviae strain AC1520.</title>
        <authorList>
            <person name="Xie T."/>
            <person name="Zhang Q."/>
            <person name="Deng J."/>
            <person name="Li X."/>
        </authorList>
    </citation>
    <scope>NUCLEOTIDE SEQUENCE</scope>
    <source>
        <strain evidence="9">AC1520</strain>
    </source>
</reference>
<dbReference type="Proteomes" id="UP001277183">
    <property type="component" value="Unassembled WGS sequence"/>
</dbReference>
<evidence type="ECO:0000313" key="3">
    <source>
        <dbReference type="EMBL" id="BBQ29168.1"/>
    </source>
</evidence>
<accession>A0A081LR85</accession>
<evidence type="ECO:0000313" key="9">
    <source>
        <dbReference type="EMBL" id="WFF97267.1"/>
    </source>
</evidence>
<reference evidence="7" key="3">
    <citation type="submission" date="2020-12" db="EMBL/GenBank/DDBJ databases">
        <title>GES Beta-lactamases isolated from hospital effluents in Brazil.</title>
        <authorList>
            <person name="Conte D."/>
            <person name="Mesa D."/>
            <person name="Palmeiro J.K."/>
            <person name="Dalla-Costa L.M."/>
        </authorList>
    </citation>
    <scope>NUCLEOTIDE SEQUENCE [LARGE SCALE GENOMIC DNA]</scope>
    <source>
        <strain evidence="7">Aero21</strain>
    </source>
</reference>
<dbReference type="Proteomes" id="UP001218423">
    <property type="component" value="Chromosome"/>
</dbReference>
<dbReference type="EMBL" id="AP021927">
    <property type="protein sequence ID" value="BBQ29168.1"/>
    <property type="molecule type" value="Genomic_DNA"/>
</dbReference>
<dbReference type="OrthoDB" id="6196650at2"/>
<dbReference type="GeneID" id="48821114"/>
<evidence type="ECO:0000313" key="4">
    <source>
        <dbReference type="EMBL" id="MDH1507071.1"/>
    </source>
</evidence>
<proteinExistence type="predicted"/>
<evidence type="ECO:0000313" key="10">
    <source>
        <dbReference type="Proteomes" id="UP000515756"/>
    </source>
</evidence>
<evidence type="ECO:0000313" key="2">
    <source>
        <dbReference type="EMBL" id="AXB05697.1"/>
    </source>
</evidence>
<gene>
    <name evidence="2" type="ORF">C1C91_12470</name>
    <name evidence="7" type="ORF">JC965_03005</name>
    <name evidence="5" type="ORF">N5I07_17960</name>
    <name evidence="4" type="ORF">N5I20_18660</name>
    <name evidence="8" type="ORF">OJY61_19325</name>
    <name evidence="9" type="ORF">P5S46_16620</name>
    <name evidence="6" type="ORF">SJS77_19185</name>
    <name evidence="3" type="ORF">WP2W18E01_07500</name>
</gene>
<dbReference type="EMBL" id="JAOCFT010000001">
    <property type="protein sequence ID" value="MDH1899413.1"/>
    <property type="molecule type" value="Genomic_DNA"/>
</dbReference>
<feature type="signal peptide" evidence="1">
    <location>
        <begin position="1"/>
        <end position="21"/>
    </location>
</feature>
<dbReference type="EMBL" id="CP025706">
    <property type="protein sequence ID" value="AXB05697.1"/>
    <property type="molecule type" value="Genomic_DNA"/>
</dbReference>
<dbReference type="AlphaFoldDB" id="A0A081LR85"/>
<dbReference type="Proteomes" id="UP001161704">
    <property type="component" value="Unassembled WGS sequence"/>
</dbReference>
<dbReference type="RefSeq" id="WP_029313820.1">
    <property type="nucleotide sequence ID" value="NZ_AP019195.1"/>
</dbReference>
<reference evidence="8" key="6">
    <citation type="submission" date="2023-04" db="EMBL/GenBank/DDBJ databases">
        <title>Whole Genome Sequence of Multi-drug resistant Aeromonas caviae as a gut pathogen in newborn.</title>
        <authorList>
            <person name="Jadhav S.V."/>
            <person name="Saroj S.D."/>
            <person name="Saha U.B."/>
            <person name="Sen S."/>
            <person name="Kher A."/>
        </authorList>
    </citation>
    <scope>NUCLEOTIDE SEQUENCE</scope>
    <source>
        <strain evidence="8">SVJ23</strain>
    </source>
</reference>
<dbReference type="Gene3D" id="2.60.40.3620">
    <property type="match status" value="1"/>
</dbReference>
<protein>
    <submittedName>
        <fullName evidence="4">Pullulanase</fullName>
    </submittedName>
</protein>
<feature type="chain" id="PRO_5044540131" evidence="1">
    <location>
        <begin position="22"/>
        <end position="150"/>
    </location>
</feature>
<evidence type="ECO:0000313" key="6">
    <source>
        <dbReference type="EMBL" id="MDX7722545.1"/>
    </source>
</evidence>